<evidence type="ECO:0000256" key="6">
    <source>
        <dbReference type="ARBA" id="ARBA00023136"/>
    </source>
</evidence>
<dbReference type="Pfam" id="PF06454">
    <property type="entry name" value="THH1_TOM1-3_dom"/>
    <property type="match status" value="2"/>
</dbReference>
<proteinExistence type="inferred from homology"/>
<evidence type="ECO:0000313" key="10">
    <source>
        <dbReference type="Proteomes" id="UP001367508"/>
    </source>
</evidence>
<evidence type="ECO:0000256" key="2">
    <source>
        <dbReference type="ARBA" id="ARBA00006779"/>
    </source>
</evidence>
<evidence type="ECO:0000259" key="8">
    <source>
        <dbReference type="Pfam" id="PF06454"/>
    </source>
</evidence>
<keyword evidence="3" id="KW-0926">Vacuole</keyword>
<dbReference type="AlphaFoldDB" id="A0AAN9MWA3"/>
<evidence type="ECO:0000256" key="1">
    <source>
        <dbReference type="ARBA" id="ARBA00004128"/>
    </source>
</evidence>
<dbReference type="GO" id="GO:0005774">
    <property type="term" value="C:vacuolar membrane"/>
    <property type="evidence" value="ECO:0007669"/>
    <property type="project" value="UniProtKB-SubCell"/>
</dbReference>
<feature type="domain" description="THH1/TOM1/TOM3" evidence="8">
    <location>
        <begin position="171"/>
        <end position="313"/>
    </location>
</feature>
<feature type="transmembrane region" description="Helical" evidence="7">
    <location>
        <begin position="284"/>
        <end position="305"/>
    </location>
</feature>
<keyword evidence="4 7" id="KW-0812">Transmembrane</keyword>
<dbReference type="PANTHER" id="PTHR31142">
    <property type="entry name" value="TOBAMOVIRUS MULTIPLICATION PROTEIN 1-LIKE ISOFORM X1"/>
    <property type="match status" value="1"/>
</dbReference>
<dbReference type="InterPro" id="IPR040226">
    <property type="entry name" value="THH1/TOM1/TOM3"/>
</dbReference>
<evidence type="ECO:0000256" key="4">
    <source>
        <dbReference type="ARBA" id="ARBA00022692"/>
    </source>
</evidence>
<feature type="transmembrane region" description="Helical" evidence="7">
    <location>
        <begin position="12"/>
        <end position="34"/>
    </location>
</feature>
<name>A0AAN9MWA3_CANGL</name>
<dbReference type="PANTHER" id="PTHR31142:SF4">
    <property type="entry name" value="OS01G0751300 PROTEIN"/>
    <property type="match status" value="1"/>
</dbReference>
<sequence length="438" mass="49288">MSGFRDAHCFPRLLLSVNLALAIFHAVLAFLAFFQLLRIHMRNLHRGWTRQKVFHVLIGSSNLGYLIYLALTLVAACKGWTCWSHSCGFVFMAFPKVLLFAAFLLLLSFWVDLCHQPDDDDDYEGSFSEEPLLEKASNESNLASIDSHRKCFPVRFARVGNRQKIVILVTLLVFILVLAFAVIIWIGLGKNPIDSEVAARVYLDLSAIGTLLLGGALACYGILLCLKMSKVRAEKPSSEMWKVAGLTTVSVLCFTSSSCVDLLTDIPMLYCWHQLHLNDVYTSLLLILYYFVGSSIPSAVVLWVMRELPPAESTGIQEESSTLTFVPDSSIAIHHPQRWTTATSMQNQVPTSHISPFDIKSESYIIIYINLCKFLFCWSLISLLEFPRNMFNPGAQMRDDDDGCKRGSGLSQYEPLRLHPVACHYSYQLKLIKVTLDP</sequence>
<comment type="similarity">
    <text evidence="2">Belongs to the plant tobamovirus multiplication TOM1 protein family.</text>
</comment>
<dbReference type="Proteomes" id="UP001367508">
    <property type="component" value="Unassembled WGS sequence"/>
</dbReference>
<feature type="transmembrane region" description="Helical" evidence="7">
    <location>
        <begin position="89"/>
        <end position="111"/>
    </location>
</feature>
<feature type="transmembrane region" description="Helical" evidence="7">
    <location>
        <begin position="201"/>
        <end position="223"/>
    </location>
</feature>
<evidence type="ECO:0000256" key="7">
    <source>
        <dbReference type="SAM" id="Phobius"/>
    </source>
</evidence>
<keyword evidence="10" id="KW-1185">Reference proteome</keyword>
<evidence type="ECO:0000256" key="5">
    <source>
        <dbReference type="ARBA" id="ARBA00022989"/>
    </source>
</evidence>
<gene>
    <name evidence="9" type="ORF">VNO77_01596</name>
</gene>
<reference evidence="9 10" key="1">
    <citation type="submission" date="2024-01" db="EMBL/GenBank/DDBJ databases">
        <title>The genomes of 5 underutilized Papilionoideae crops provide insights into root nodulation and disease resistanc.</title>
        <authorList>
            <person name="Jiang F."/>
        </authorList>
    </citation>
    <scope>NUCLEOTIDE SEQUENCE [LARGE SCALE GENOMIC DNA]</scope>
    <source>
        <strain evidence="9">LVBAO_FW01</strain>
        <tissue evidence="9">Leaves</tissue>
    </source>
</reference>
<evidence type="ECO:0000313" key="9">
    <source>
        <dbReference type="EMBL" id="KAK7359634.1"/>
    </source>
</evidence>
<evidence type="ECO:0000256" key="3">
    <source>
        <dbReference type="ARBA" id="ARBA00022554"/>
    </source>
</evidence>
<comment type="caution">
    <text evidence="9">The sequence shown here is derived from an EMBL/GenBank/DDBJ whole genome shotgun (WGS) entry which is preliminary data.</text>
</comment>
<organism evidence="9 10">
    <name type="scientific">Canavalia gladiata</name>
    <name type="common">Sword bean</name>
    <name type="synonym">Dolichos gladiatus</name>
    <dbReference type="NCBI Taxonomy" id="3824"/>
    <lineage>
        <taxon>Eukaryota</taxon>
        <taxon>Viridiplantae</taxon>
        <taxon>Streptophyta</taxon>
        <taxon>Embryophyta</taxon>
        <taxon>Tracheophyta</taxon>
        <taxon>Spermatophyta</taxon>
        <taxon>Magnoliopsida</taxon>
        <taxon>eudicotyledons</taxon>
        <taxon>Gunneridae</taxon>
        <taxon>Pentapetalae</taxon>
        <taxon>rosids</taxon>
        <taxon>fabids</taxon>
        <taxon>Fabales</taxon>
        <taxon>Fabaceae</taxon>
        <taxon>Papilionoideae</taxon>
        <taxon>50 kb inversion clade</taxon>
        <taxon>NPAAA clade</taxon>
        <taxon>indigoferoid/millettioid clade</taxon>
        <taxon>Phaseoleae</taxon>
        <taxon>Canavalia</taxon>
    </lineage>
</organism>
<feature type="transmembrane region" description="Helical" evidence="7">
    <location>
        <begin position="365"/>
        <end position="384"/>
    </location>
</feature>
<dbReference type="EMBL" id="JAYMYQ010000001">
    <property type="protein sequence ID" value="KAK7359634.1"/>
    <property type="molecule type" value="Genomic_DNA"/>
</dbReference>
<feature type="domain" description="THH1/TOM1/TOM3" evidence="8">
    <location>
        <begin position="17"/>
        <end position="116"/>
    </location>
</feature>
<keyword evidence="5 7" id="KW-1133">Transmembrane helix</keyword>
<dbReference type="InterPro" id="IPR009457">
    <property type="entry name" value="THH1/TOM1/TOM3_dom"/>
</dbReference>
<feature type="transmembrane region" description="Helical" evidence="7">
    <location>
        <begin position="165"/>
        <end position="189"/>
    </location>
</feature>
<comment type="subcellular location">
    <subcellularLocation>
        <location evidence="1">Vacuole membrane</location>
        <topology evidence="1">Multi-pass membrane protein</topology>
    </subcellularLocation>
</comment>
<protein>
    <recommendedName>
        <fullName evidence="8">THH1/TOM1/TOM3 domain-containing protein</fullName>
    </recommendedName>
</protein>
<accession>A0AAN9MWA3</accession>
<keyword evidence="6 7" id="KW-0472">Membrane</keyword>
<feature type="transmembrane region" description="Helical" evidence="7">
    <location>
        <begin position="54"/>
        <end position="77"/>
    </location>
</feature>